<feature type="compositionally biased region" description="Low complexity" evidence="7">
    <location>
        <begin position="167"/>
        <end position="193"/>
    </location>
</feature>
<evidence type="ECO:0000256" key="4">
    <source>
        <dbReference type="ARBA" id="ARBA00023163"/>
    </source>
</evidence>
<gene>
    <name evidence="10" type="ORF">BZA70DRAFT_272893</name>
</gene>
<evidence type="ECO:0000259" key="8">
    <source>
        <dbReference type="Pfam" id="PF03876"/>
    </source>
</evidence>
<dbReference type="Pfam" id="PF08292">
    <property type="entry name" value="RNA_pol_Rbc25"/>
    <property type="match status" value="1"/>
</dbReference>
<feature type="region of interest" description="Disordered" evidence="7">
    <location>
        <begin position="154"/>
        <end position="193"/>
    </location>
</feature>
<protein>
    <recommendedName>
        <fullName evidence="6">DNA-directed RNA polymerase subunit</fullName>
    </recommendedName>
</protein>
<dbReference type="Gene3D" id="2.40.50.140">
    <property type="entry name" value="Nucleic acid-binding proteins"/>
    <property type="match status" value="1"/>
</dbReference>
<dbReference type="PANTHER" id="PTHR12709">
    <property type="entry name" value="DNA-DIRECTED RNA POLYMERASE II, III"/>
    <property type="match status" value="1"/>
</dbReference>
<proteinExistence type="inferred from homology"/>
<evidence type="ECO:0000256" key="5">
    <source>
        <dbReference type="ARBA" id="ARBA00023242"/>
    </source>
</evidence>
<dbReference type="InterPro" id="IPR005576">
    <property type="entry name" value="Rpb7-like_N"/>
</dbReference>
<dbReference type="InterPro" id="IPR012340">
    <property type="entry name" value="NA-bd_OB-fold"/>
</dbReference>
<sequence>MFILSKFSDLIRIEPSKFSKKTEDALEDEINVKFANKVVQDVGLCLCLYDILEVGDGLIRHGDGSAYIKTVFRLVVFRPFIGEVLVGWVSSCSEEGIKVRMGFFDDIFIPKEYLFESCIFIPREQAWVWRDEHDLYIDTNERIRFRVEQEIFTDQSPRGPKNTEPEGASSAVAQNGGAAAGATSTDAAAAEQQQQLLQNGSSHTAVPPYSLIASCQTYGMGLATWWD</sequence>
<evidence type="ECO:0000259" key="9">
    <source>
        <dbReference type="Pfam" id="PF08292"/>
    </source>
</evidence>
<feature type="domain" description="RNA polymerase III subunit Rpc25" evidence="9">
    <location>
        <begin position="83"/>
        <end position="226"/>
    </location>
</feature>
<reference evidence="10 11" key="1">
    <citation type="submission" date="2024-03" db="EMBL/GenBank/DDBJ databases">
        <title>Genome-scale model development and genomic sequencing of the oleaginous clade Lipomyces.</title>
        <authorList>
            <consortium name="Lawrence Berkeley National Laboratory"/>
            <person name="Czajka J.J."/>
            <person name="Han Y."/>
            <person name="Kim J."/>
            <person name="Mondo S.J."/>
            <person name="Hofstad B.A."/>
            <person name="Robles A."/>
            <person name="Haridas S."/>
            <person name="Riley R."/>
            <person name="LaButti K."/>
            <person name="Pangilinan J."/>
            <person name="Andreopoulos W."/>
            <person name="Lipzen A."/>
            <person name="Yan J."/>
            <person name="Wang M."/>
            <person name="Ng V."/>
            <person name="Grigoriev I.V."/>
            <person name="Spatafora J.W."/>
            <person name="Magnuson J.K."/>
            <person name="Baker S.E."/>
            <person name="Pomraning K.R."/>
        </authorList>
    </citation>
    <scope>NUCLEOTIDE SEQUENCE [LARGE SCALE GENOMIC DNA]</scope>
    <source>
        <strain evidence="10 11">Phaff 52-87</strain>
    </source>
</reference>
<organism evidence="10 11">
    <name type="scientific">Myxozyma melibiosi</name>
    <dbReference type="NCBI Taxonomy" id="54550"/>
    <lineage>
        <taxon>Eukaryota</taxon>
        <taxon>Fungi</taxon>
        <taxon>Dikarya</taxon>
        <taxon>Ascomycota</taxon>
        <taxon>Saccharomycotina</taxon>
        <taxon>Lipomycetes</taxon>
        <taxon>Lipomycetales</taxon>
        <taxon>Lipomycetaceae</taxon>
        <taxon>Myxozyma</taxon>
    </lineage>
</organism>
<dbReference type="InterPro" id="IPR013238">
    <property type="entry name" value="RNA_pol_III_Rbc25"/>
</dbReference>
<dbReference type="Gene3D" id="3.30.1490.120">
    <property type="entry name" value="RNA polymerase Rpb7-like, N-terminal domain"/>
    <property type="match status" value="1"/>
</dbReference>
<evidence type="ECO:0000313" key="10">
    <source>
        <dbReference type="EMBL" id="KAK7208092.1"/>
    </source>
</evidence>
<accession>A0ABR1FEB9</accession>
<name>A0ABR1FEB9_9ASCO</name>
<dbReference type="SUPFAM" id="SSF88798">
    <property type="entry name" value="N-terminal, heterodimerisation domain of RBP7 (RpoE)"/>
    <property type="match status" value="1"/>
</dbReference>
<dbReference type="PANTHER" id="PTHR12709:SF1">
    <property type="entry name" value="DNA-DIRECTED RNA POLYMERASE III SUBUNIT RPC8"/>
    <property type="match status" value="1"/>
</dbReference>
<dbReference type="CDD" id="cd04330">
    <property type="entry name" value="RNAP_III_Rpc25_N"/>
    <property type="match status" value="1"/>
</dbReference>
<keyword evidence="5 6" id="KW-0539">Nucleus</keyword>
<dbReference type="EMBL" id="JBBJBU010000001">
    <property type="protein sequence ID" value="KAK7208092.1"/>
    <property type="molecule type" value="Genomic_DNA"/>
</dbReference>
<evidence type="ECO:0000256" key="2">
    <source>
        <dbReference type="ARBA" id="ARBA00009307"/>
    </source>
</evidence>
<dbReference type="SUPFAM" id="SSF50249">
    <property type="entry name" value="Nucleic acid-binding proteins"/>
    <property type="match status" value="1"/>
</dbReference>
<dbReference type="InterPro" id="IPR004519">
    <property type="entry name" value="RNAP_E/RPC8"/>
</dbReference>
<comment type="subcellular location">
    <subcellularLocation>
        <location evidence="1 6">Nucleus</location>
    </subcellularLocation>
</comment>
<evidence type="ECO:0000256" key="3">
    <source>
        <dbReference type="ARBA" id="ARBA00022478"/>
    </source>
</evidence>
<dbReference type="RefSeq" id="XP_064771125.1">
    <property type="nucleotide sequence ID" value="XM_064911749.1"/>
</dbReference>
<dbReference type="GeneID" id="90037261"/>
<comment type="caution">
    <text evidence="10">The sequence shown here is derived from an EMBL/GenBank/DDBJ whole genome shotgun (WGS) entry which is preliminary data.</text>
</comment>
<evidence type="ECO:0000256" key="1">
    <source>
        <dbReference type="ARBA" id="ARBA00004123"/>
    </source>
</evidence>
<dbReference type="NCBIfam" id="TIGR00448">
    <property type="entry name" value="rpoE"/>
    <property type="match status" value="1"/>
</dbReference>
<evidence type="ECO:0000256" key="6">
    <source>
        <dbReference type="RuleBase" id="RU369086"/>
    </source>
</evidence>
<comment type="function">
    <text evidence="6">DNA-dependent RNA polymerase which catalyzes the transcription of DNA into RNA using the four ribonucleoside triphosphates as substrates.</text>
</comment>
<keyword evidence="4 6" id="KW-0804">Transcription</keyword>
<feature type="domain" description="RNA polymerase Rpb7-like N-terminal" evidence="8">
    <location>
        <begin position="8"/>
        <end position="64"/>
    </location>
</feature>
<dbReference type="InterPro" id="IPR036898">
    <property type="entry name" value="RNA_pol_Rpb7-like_N_sf"/>
</dbReference>
<dbReference type="Proteomes" id="UP001498771">
    <property type="component" value="Unassembled WGS sequence"/>
</dbReference>
<dbReference type="InterPro" id="IPR045113">
    <property type="entry name" value="Rpb7-like"/>
</dbReference>
<dbReference type="Pfam" id="PF03876">
    <property type="entry name" value="SHS2_Rpb7-N"/>
    <property type="match status" value="1"/>
</dbReference>
<keyword evidence="11" id="KW-1185">Reference proteome</keyword>
<keyword evidence="3 6" id="KW-0240">DNA-directed RNA polymerase</keyword>
<comment type="similarity">
    <text evidence="2">Belongs to the eukaryotic RPB7/RPC8 RNA polymerase subunit family.</text>
</comment>
<evidence type="ECO:0000256" key="7">
    <source>
        <dbReference type="SAM" id="MobiDB-lite"/>
    </source>
</evidence>
<evidence type="ECO:0000313" key="11">
    <source>
        <dbReference type="Proteomes" id="UP001498771"/>
    </source>
</evidence>